<dbReference type="Proteomes" id="UP000809081">
    <property type="component" value="Unassembled WGS sequence"/>
</dbReference>
<comment type="caution">
    <text evidence="2">The sequence shown here is derived from an EMBL/GenBank/DDBJ whole genome shotgun (WGS) entry which is preliminary data.</text>
</comment>
<dbReference type="InterPro" id="IPR011330">
    <property type="entry name" value="Glyco_hydro/deAcase_b/a-brl"/>
</dbReference>
<protein>
    <recommendedName>
        <fullName evidence="4">DUF2194 domain-containing protein</fullName>
    </recommendedName>
</protein>
<dbReference type="SUPFAM" id="SSF88713">
    <property type="entry name" value="Glycoside hydrolase/deacetylase"/>
    <property type="match status" value="1"/>
</dbReference>
<feature type="transmembrane region" description="Helical" evidence="1">
    <location>
        <begin position="7"/>
        <end position="28"/>
    </location>
</feature>
<dbReference type="InterPro" id="IPR029062">
    <property type="entry name" value="Class_I_gatase-like"/>
</dbReference>
<name>A0ABS2PLV2_9STRE</name>
<dbReference type="RefSeq" id="WP_205016692.1">
    <property type="nucleotide sequence ID" value="NZ_JAFBEI010000009.1"/>
</dbReference>
<organism evidence="2 3">
    <name type="scientific">Streptococcus saliviloxodontae</name>
    <dbReference type="NCBI Taxonomy" id="1349416"/>
    <lineage>
        <taxon>Bacteria</taxon>
        <taxon>Bacillati</taxon>
        <taxon>Bacillota</taxon>
        <taxon>Bacilli</taxon>
        <taxon>Lactobacillales</taxon>
        <taxon>Streptococcaceae</taxon>
        <taxon>Streptococcus</taxon>
    </lineage>
</organism>
<dbReference type="EMBL" id="JAFBEI010000009">
    <property type="protein sequence ID" value="MBM7635773.1"/>
    <property type="molecule type" value="Genomic_DNA"/>
</dbReference>
<gene>
    <name evidence="2" type="ORF">JOC31_000587</name>
</gene>
<evidence type="ECO:0000256" key="1">
    <source>
        <dbReference type="SAM" id="Phobius"/>
    </source>
</evidence>
<accession>A0ABS2PLV2</accession>
<sequence>MFRKKGYQFTSLIIVFGLLIVIAGGLFLERKGIQYQVTNHDAYLLDDKKVQSKQEALARVKPTNLAIYDSTNKTSQAALPGFKQIFEDMRVATTYVDISQESLFNLADYQTVTILTPNIEPLGQRVLDIMDWVEAGGNVMFAMTLQKDTLVSLIEQKIGIDTSSYSNALVSSIFIKKGFMLGGGQSYAIENGYDSSWSVGLSKDAKVYMQTADDSKVPLIWSYRLGTGRVVVDNFGIYEQSMRGFYTSSYSLLSDVGIYPVINSSAFTLDDFPSPVPSGDATYISRDYNMSVSDFYTNIWWPNMVKLSDKYGLKYTGVVIENYEDDTTGSQKRQNDTSRFTYFGNQLLQMGGEIGYHGYNHQPLSLPYVNYNGEFSYKKWKDVNAMEKSLTELANFTSYVFPGIRSSVYVPPSNILSPEGRQLIADKFPQIRVIASSYTTLGHEYAQEFDVAKDGIVEEPRISSGTVIDDYIKLTMLSELNFHMVSHHFVHPDDPLDVDRGAKMGWKKMYQNISRQFSWLYKAAPMIRNQTESEMGGSIQRFASVNVTKEVRQDAFVFHIDHLVDEAYFMVRINEGDIGKTTGGSLKKVGENLYLLRAHQADVKMTRKTVK</sequence>
<dbReference type="CDD" id="cd10924">
    <property type="entry name" value="CE4_COG4878"/>
    <property type="match status" value="1"/>
</dbReference>
<dbReference type="Gene3D" id="3.20.20.370">
    <property type="entry name" value="Glycoside hydrolase/deacetylase"/>
    <property type="match status" value="1"/>
</dbReference>
<reference evidence="2 3" key="1">
    <citation type="submission" date="2021-01" db="EMBL/GenBank/DDBJ databases">
        <title>Genomic Encyclopedia of Type Strains, Phase IV (KMG-IV): sequencing the most valuable type-strain genomes for metagenomic binning, comparative biology and taxonomic classification.</title>
        <authorList>
            <person name="Goeker M."/>
        </authorList>
    </citation>
    <scope>NUCLEOTIDE SEQUENCE [LARGE SCALE GENOMIC DNA]</scope>
    <source>
        <strain evidence="2 3">DSM 27513</strain>
    </source>
</reference>
<proteinExistence type="predicted"/>
<keyword evidence="1" id="KW-1133">Transmembrane helix</keyword>
<evidence type="ECO:0000313" key="3">
    <source>
        <dbReference type="Proteomes" id="UP000809081"/>
    </source>
</evidence>
<dbReference type="SUPFAM" id="SSF52317">
    <property type="entry name" value="Class I glutamine amidotransferase-like"/>
    <property type="match status" value="1"/>
</dbReference>
<keyword evidence="3" id="KW-1185">Reference proteome</keyword>
<keyword evidence="1" id="KW-0472">Membrane</keyword>
<evidence type="ECO:0008006" key="4">
    <source>
        <dbReference type="Google" id="ProtNLM"/>
    </source>
</evidence>
<dbReference type="InterPro" id="IPR018695">
    <property type="entry name" value="DUF2194"/>
</dbReference>
<dbReference type="Pfam" id="PF09960">
    <property type="entry name" value="DUF2194"/>
    <property type="match status" value="2"/>
</dbReference>
<keyword evidence="1" id="KW-0812">Transmembrane</keyword>
<evidence type="ECO:0000313" key="2">
    <source>
        <dbReference type="EMBL" id="MBM7635773.1"/>
    </source>
</evidence>